<evidence type="ECO:0000313" key="9">
    <source>
        <dbReference type="Proteomes" id="UP000440367"/>
    </source>
</evidence>
<keyword evidence="7" id="KW-1185">Reference proteome</keyword>
<dbReference type="EMBL" id="QXGD01002033">
    <property type="protein sequence ID" value="KAE9194719.1"/>
    <property type="molecule type" value="Genomic_DNA"/>
</dbReference>
<dbReference type="AlphaFoldDB" id="A0A6A3X3Y5"/>
<organism evidence="5 9">
    <name type="scientific">Phytophthora fragariae</name>
    <dbReference type="NCBI Taxonomy" id="53985"/>
    <lineage>
        <taxon>Eukaryota</taxon>
        <taxon>Sar</taxon>
        <taxon>Stramenopiles</taxon>
        <taxon>Oomycota</taxon>
        <taxon>Peronosporomycetes</taxon>
        <taxon>Peronosporales</taxon>
        <taxon>Peronosporaceae</taxon>
        <taxon>Phytophthora</taxon>
    </lineage>
</organism>
<evidence type="ECO:0000313" key="8">
    <source>
        <dbReference type="Proteomes" id="UP000437068"/>
    </source>
</evidence>
<accession>A0A6A3X3Y5</accession>
<proteinExistence type="predicted"/>
<dbReference type="Proteomes" id="UP000433483">
    <property type="component" value="Unassembled WGS sequence"/>
</dbReference>
<sequence length="84" mass="8789">MPTGVPALETGHAHHRSIGTPSSAPDPTRPRSETLNGTPQLATLQTTTFSTTLVGLQVAAPAHRRHHLPSRASSWTTEASCLAG</sequence>
<dbReference type="EMBL" id="QXFZ01005347">
    <property type="protein sequence ID" value="KAE9061192.1"/>
    <property type="molecule type" value="Genomic_DNA"/>
</dbReference>
<dbReference type="Proteomes" id="UP000440367">
    <property type="component" value="Unassembled WGS sequence"/>
</dbReference>
<evidence type="ECO:0000313" key="5">
    <source>
        <dbReference type="EMBL" id="KAE9194719.1"/>
    </source>
</evidence>
<name>A0A6A3X3Y5_9STRA</name>
<feature type="region of interest" description="Disordered" evidence="1">
    <location>
        <begin position="61"/>
        <end position="84"/>
    </location>
</feature>
<reference evidence="7 8" key="1">
    <citation type="submission" date="2018-08" db="EMBL/GenBank/DDBJ databases">
        <title>Genomic investigation of the strawberry pathogen Phytophthora fragariae indicates pathogenicity is determined by transcriptional variation in three key races.</title>
        <authorList>
            <person name="Adams T.M."/>
            <person name="Armitage A.D."/>
            <person name="Sobczyk M.K."/>
            <person name="Bates H.J."/>
            <person name="Dunwell J.M."/>
            <person name="Nellist C.F."/>
            <person name="Harrison R.J."/>
        </authorList>
    </citation>
    <scope>NUCLEOTIDE SEQUENCE [LARGE SCALE GENOMIC DNA]</scope>
    <source>
        <strain evidence="6 8">A4</strain>
        <strain evidence="5 9">BC-1</strain>
        <strain evidence="4 7">NOV-27</strain>
        <strain evidence="3 10">NOV-5</strain>
        <strain evidence="2 11">NOV-71</strain>
    </source>
</reference>
<dbReference type="EMBL" id="QXGB01002007">
    <property type="protein sequence ID" value="KAE9182636.1"/>
    <property type="molecule type" value="Genomic_DNA"/>
</dbReference>
<dbReference type="EMBL" id="QXGA01004048">
    <property type="protein sequence ID" value="KAE9076763.1"/>
    <property type="molecule type" value="Genomic_DNA"/>
</dbReference>
<comment type="caution">
    <text evidence="5">The sequence shown here is derived from an EMBL/GenBank/DDBJ whole genome shotgun (WGS) entry which is preliminary data.</text>
</comment>
<gene>
    <name evidence="6" type="ORF">PF001_g28023</name>
    <name evidence="5" type="ORF">PF002_g23512</name>
    <name evidence="4" type="ORF">PF005_g22405</name>
    <name evidence="3" type="ORF">PF006_g28058</name>
    <name evidence="2" type="ORF">PF007_g30342</name>
</gene>
<evidence type="ECO:0000256" key="1">
    <source>
        <dbReference type="SAM" id="MobiDB-lite"/>
    </source>
</evidence>
<evidence type="ECO:0000313" key="11">
    <source>
        <dbReference type="Proteomes" id="UP000441208"/>
    </source>
</evidence>
<dbReference type="Proteomes" id="UP000440732">
    <property type="component" value="Unassembled WGS sequence"/>
</dbReference>
<evidence type="ECO:0000313" key="3">
    <source>
        <dbReference type="EMBL" id="KAE9076763.1"/>
    </source>
</evidence>
<evidence type="ECO:0000313" key="7">
    <source>
        <dbReference type="Proteomes" id="UP000433483"/>
    </source>
</evidence>
<feature type="compositionally biased region" description="Polar residues" evidence="1">
    <location>
        <begin position="71"/>
        <end position="84"/>
    </location>
</feature>
<dbReference type="Proteomes" id="UP000441208">
    <property type="component" value="Unassembled WGS sequence"/>
</dbReference>
<evidence type="ECO:0000313" key="2">
    <source>
        <dbReference type="EMBL" id="KAE9061192.1"/>
    </source>
</evidence>
<evidence type="ECO:0000313" key="4">
    <source>
        <dbReference type="EMBL" id="KAE9182636.1"/>
    </source>
</evidence>
<feature type="region of interest" description="Disordered" evidence="1">
    <location>
        <begin position="1"/>
        <end position="40"/>
    </location>
</feature>
<evidence type="ECO:0000313" key="6">
    <source>
        <dbReference type="EMBL" id="KAE9272248.1"/>
    </source>
</evidence>
<protein>
    <submittedName>
        <fullName evidence="5">Uncharacterized protein</fullName>
    </submittedName>
</protein>
<dbReference type="Proteomes" id="UP000437068">
    <property type="component" value="Unassembled WGS sequence"/>
</dbReference>
<evidence type="ECO:0000313" key="10">
    <source>
        <dbReference type="Proteomes" id="UP000440732"/>
    </source>
</evidence>
<dbReference type="EMBL" id="QXGE01004029">
    <property type="protein sequence ID" value="KAE9272248.1"/>
    <property type="molecule type" value="Genomic_DNA"/>
</dbReference>